<organism evidence="2 3">
    <name type="scientific">Erwinia rhapontici</name>
    <name type="common">Pectobacterium rhapontici</name>
    <dbReference type="NCBI Taxonomy" id="55212"/>
    <lineage>
        <taxon>Bacteria</taxon>
        <taxon>Pseudomonadati</taxon>
        <taxon>Pseudomonadota</taxon>
        <taxon>Gammaproteobacteria</taxon>
        <taxon>Enterobacterales</taxon>
        <taxon>Erwiniaceae</taxon>
        <taxon>Erwinia</taxon>
    </lineage>
</organism>
<dbReference type="InterPro" id="IPR052960">
    <property type="entry name" value="GlcN6P_deaminase-like"/>
</dbReference>
<dbReference type="EMBL" id="AP024329">
    <property type="protein sequence ID" value="BCQ36837.1"/>
    <property type="molecule type" value="Genomic_DNA"/>
</dbReference>
<evidence type="ECO:0000313" key="3">
    <source>
        <dbReference type="Proteomes" id="UP000677515"/>
    </source>
</evidence>
<dbReference type="Pfam" id="PF01182">
    <property type="entry name" value="Glucosamine_iso"/>
    <property type="match status" value="1"/>
</dbReference>
<reference evidence="2 3" key="1">
    <citation type="submission" date="2021-01" db="EMBL/GenBank/DDBJ databases">
        <title>Complete genome sequence of Erwinia rhapontici MAFF 311153.</title>
        <authorList>
            <person name="Morohoshi T."/>
            <person name="Someya N."/>
        </authorList>
    </citation>
    <scope>NUCLEOTIDE SEQUENCE [LARGE SCALE GENOMIC DNA]</scope>
    <source>
        <strain evidence="2 3">MAFF 311153</strain>
    </source>
</reference>
<gene>
    <name evidence="2" type="ORF">ERHA53_41800</name>
</gene>
<dbReference type="PROSITE" id="PS01161">
    <property type="entry name" value="GLC_GALNAC_ISOMERASE"/>
    <property type="match status" value="1"/>
</dbReference>
<keyword evidence="3" id="KW-1185">Reference proteome</keyword>
<protein>
    <recommendedName>
        <fullName evidence="1">Glucosamine/galactosamine-6-phosphate isomerase domain-containing protein</fullName>
    </recommendedName>
</protein>
<evidence type="ECO:0000313" key="2">
    <source>
        <dbReference type="EMBL" id="BCQ36837.1"/>
    </source>
</evidence>
<dbReference type="PANTHER" id="PTHR42892">
    <property type="entry name" value="GLUCOSAMINE-6-PHOSPHATE DEAMINASE-LIKE PROTEIN BT_0258-RELATED"/>
    <property type="match status" value="1"/>
</dbReference>
<accession>A0ABN6DQ85</accession>
<dbReference type="InterPro" id="IPR018321">
    <property type="entry name" value="Glucosamine6P_isomerase_CS"/>
</dbReference>
<dbReference type="RefSeq" id="WP_213202160.1">
    <property type="nucleotide sequence ID" value="NZ_AP024329.1"/>
</dbReference>
<feature type="domain" description="Glucosamine/galactosamine-6-phosphate isomerase" evidence="1">
    <location>
        <begin position="8"/>
        <end position="210"/>
    </location>
</feature>
<evidence type="ECO:0000259" key="1">
    <source>
        <dbReference type="Pfam" id="PF01182"/>
    </source>
</evidence>
<dbReference type="Proteomes" id="UP000677515">
    <property type="component" value="Chromosome"/>
</dbReference>
<dbReference type="SUPFAM" id="SSF100950">
    <property type="entry name" value="NagB/RpiA/CoA transferase-like"/>
    <property type="match status" value="1"/>
</dbReference>
<dbReference type="PANTHER" id="PTHR42892:SF1">
    <property type="entry name" value="GLUCOSAMINE-6-PHOSPHATE ISOMERASE"/>
    <property type="match status" value="1"/>
</dbReference>
<dbReference type="InterPro" id="IPR037171">
    <property type="entry name" value="NagB/RpiA_transferase-like"/>
</dbReference>
<name>A0ABN6DQ85_ERWRD</name>
<dbReference type="InterPro" id="IPR006148">
    <property type="entry name" value="Glc/Gal-6P_isomerase"/>
</dbReference>
<proteinExistence type="predicted"/>
<sequence length="253" mass="28103">MKIRLFDDHEALSQQAAADIFTELNQGGRCNFAPTGGSSPLRLYQHLVARLQAENAGQQVHYYLQDDVPLRGREQQPGVIYQHIDRHLLTPAGIPLQRIHPLTLANVAQQDAAIAADGGLDLLLLGVGQDGHIAANLPGTPFDTLTREIEVDRCHGVLMAALVQEVGSEENVPDSYLSFGIHTIMQARHIRVLINGENKAEIVRRMLMEPPWKRCLLLYCSAMPTARSISTRPPHACWMQTGWLNEWNVNARG</sequence>
<dbReference type="Gene3D" id="3.40.50.1360">
    <property type="match status" value="1"/>
</dbReference>